<feature type="compositionally biased region" description="Acidic residues" evidence="5">
    <location>
        <begin position="339"/>
        <end position="355"/>
    </location>
</feature>
<evidence type="ECO:0000313" key="7">
    <source>
        <dbReference type="EMBL" id="RBR26811.1"/>
    </source>
</evidence>
<keyword evidence="3" id="KW-0378">Hydrolase</keyword>
<evidence type="ECO:0000256" key="1">
    <source>
        <dbReference type="ARBA" id="ARBA00011073"/>
    </source>
</evidence>
<feature type="region of interest" description="Disordered" evidence="5">
    <location>
        <begin position="337"/>
        <end position="380"/>
    </location>
</feature>
<dbReference type="Proteomes" id="UP000253153">
    <property type="component" value="Unassembled WGS sequence"/>
</dbReference>
<feature type="domain" description="Peptidase S8/S53" evidence="6">
    <location>
        <begin position="230"/>
        <end position="449"/>
    </location>
</feature>
<evidence type="ECO:0000256" key="5">
    <source>
        <dbReference type="SAM" id="MobiDB-lite"/>
    </source>
</evidence>
<dbReference type="PANTHER" id="PTHR43806:SF11">
    <property type="entry name" value="CEREVISIN-RELATED"/>
    <property type="match status" value="1"/>
</dbReference>
<sequence length="593" mass="64340">MRGSISSSIQSGKSLHEAFLQKGTDPSEVANLIKSTLGHEYISPWSDEDDGLVSAQSKATQDQVKKMKDHKDICNATGLLLSTILGDRLEEPTMSNGRIREWGAEMTDEQVAKVENLDGVEAVRRVYRGKRGRFMPRILKPSEASNLRGLKKRDIAYERQEATATELVAISQPSTVPDLTQLKNYVYESHGGSGSFVYHIETGVAYKAQNKEFPNVASQHLLTDKAIKKGDEPWVDDDDKLPSHGTCNAGKALGIQFGASKKATLVVVRLHAITHLEVQAAFELIIKDIDEHPERRKKGVISMALSFKPVWDQETVDAFRQLLTDLFAKDIPLISIAGNDDDDSDDDSDDDDDGRSDDGGGSDTEMLDSPDVDEYPGLMEGPDLPLIVVGSVDSTGQRSDWSKGGPHVTLHAVGQDILCLPTEGNVPVMENGTSYAGPLVAGEVANLLAYDTVPFDTSNGNLERVDGIRVLWNGVTQENNPKEAFECNGVGKNTYVEGDAVTGLIKDTFCSDLGTRQGLRGLRNSDYGESLKAELKGCALLPDAWNFVYGLGDDGREWTARFRTGVFQKKCVGDAVGMASGFGEFGCEGSGGD</sequence>
<feature type="compositionally biased region" description="Acidic residues" evidence="5">
    <location>
        <begin position="365"/>
        <end position="374"/>
    </location>
</feature>
<reference evidence="7 8" key="1">
    <citation type="submission" date="2018-06" db="EMBL/GenBank/DDBJ databases">
        <title>Fusarium incarnatum-equiseti species complex species 28.</title>
        <authorList>
            <person name="Gardiner D.M."/>
        </authorList>
    </citation>
    <scope>NUCLEOTIDE SEQUENCE [LARGE SCALE GENOMIC DNA]</scope>
    <source>
        <strain evidence="7 8">FIESC_28</strain>
    </source>
</reference>
<protein>
    <recommendedName>
        <fullName evidence="6">Peptidase S8/S53 domain-containing protein</fullName>
    </recommendedName>
</protein>
<dbReference type="EMBL" id="QKXC01000009">
    <property type="protein sequence ID" value="RBR26811.1"/>
    <property type="molecule type" value="Genomic_DNA"/>
</dbReference>
<proteinExistence type="inferred from homology"/>
<evidence type="ECO:0000256" key="4">
    <source>
        <dbReference type="ARBA" id="ARBA00022825"/>
    </source>
</evidence>
<dbReference type="Pfam" id="PF00082">
    <property type="entry name" value="Peptidase_S8"/>
    <property type="match status" value="1"/>
</dbReference>
<keyword evidence="2" id="KW-0645">Protease</keyword>
<comment type="similarity">
    <text evidence="1">Belongs to the peptidase S8 family.</text>
</comment>
<dbReference type="InterPro" id="IPR023828">
    <property type="entry name" value="Peptidase_S8_Ser-AS"/>
</dbReference>
<name>A0A366SBV1_9HYPO</name>
<keyword evidence="8" id="KW-1185">Reference proteome</keyword>
<dbReference type="OrthoDB" id="1896086at2759"/>
<comment type="caution">
    <text evidence="7">The sequence shown here is derived from an EMBL/GenBank/DDBJ whole genome shotgun (WGS) entry which is preliminary data.</text>
</comment>
<dbReference type="PROSITE" id="PS00138">
    <property type="entry name" value="SUBTILASE_SER"/>
    <property type="match status" value="1"/>
</dbReference>
<dbReference type="RefSeq" id="XP_031021402.1">
    <property type="nucleotide sequence ID" value="XM_031154543.1"/>
</dbReference>
<dbReference type="GO" id="GO:0006508">
    <property type="term" value="P:proteolysis"/>
    <property type="evidence" value="ECO:0007669"/>
    <property type="project" value="UniProtKB-KW"/>
</dbReference>
<dbReference type="SUPFAM" id="SSF52743">
    <property type="entry name" value="Subtilisin-like"/>
    <property type="match status" value="1"/>
</dbReference>
<dbReference type="InterPro" id="IPR036852">
    <property type="entry name" value="Peptidase_S8/S53_dom_sf"/>
</dbReference>
<dbReference type="Gene3D" id="3.40.50.200">
    <property type="entry name" value="Peptidase S8/S53 domain"/>
    <property type="match status" value="1"/>
</dbReference>
<dbReference type="PANTHER" id="PTHR43806">
    <property type="entry name" value="PEPTIDASE S8"/>
    <property type="match status" value="1"/>
</dbReference>
<gene>
    <name evidence="7" type="ORF">FIESC28_00392</name>
</gene>
<dbReference type="InterPro" id="IPR050131">
    <property type="entry name" value="Peptidase_S8_subtilisin-like"/>
</dbReference>
<evidence type="ECO:0000259" key="6">
    <source>
        <dbReference type="Pfam" id="PF00082"/>
    </source>
</evidence>
<evidence type="ECO:0000313" key="8">
    <source>
        <dbReference type="Proteomes" id="UP000253153"/>
    </source>
</evidence>
<dbReference type="InterPro" id="IPR000209">
    <property type="entry name" value="Peptidase_S8/S53_dom"/>
</dbReference>
<organism evidence="7 8">
    <name type="scientific">Fusarium coffeatum</name>
    <dbReference type="NCBI Taxonomy" id="231269"/>
    <lineage>
        <taxon>Eukaryota</taxon>
        <taxon>Fungi</taxon>
        <taxon>Dikarya</taxon>
        <taxon>Ascomycota</taxon>
        <taxon>Pezizomycotina</taxon>
        <taxon>Sordariomycetes</taxon>
        <taxon>Hypocreomycetidae</taxon>
        <taxon>Hypocreales</taxon>
        <taxon>Nectriaceae</taxon>
        <taxon>Fusarium</taxon>
        <taxon>Fusarium incarnatum-equiseti species complex</taxon>
    </lineage>
</organism>
<dbReference type="AlphaFoldDB" id="A0A366SBV1"/>
<keyword evidence="4" id="KW-0720">Serine protease</keyword>
<dbReference type="GeneID" id="41989839"/>
<evidence type="ECO:0000256" key="2">
    <source>
        <dbReference type="ARBA" id="ARBA00022670"/>
    </source>
</evidence>
<dbReference type="GO" id="GO:0004252">
    <property type="term" value="F:serine-type endopeptidase activity"/>
    <property type="evidence" value="ECO:0007669"/>
    <property type="project" value="InterPro"/>
</dbReference>
<evidence type="ECO:0000256" key="3">
    <source>
        <dbReference type="ARBA" id="ARBA00022801"/>
    </source>
</evidence>
<accession>A0A366SBV1</accession>